<comment type="subcellular location">
    <subcellularLocation>
        <location evidence="1">Cell membrane</location>
        <topology evidence="1">Multi-pass membrane protein</topology>
    </subcellularLocation>
</comment>
<dbReference type="GO" id="GO:0022857">
    <property type="term" value="F:transmembrane transporter activity"/>
    <property type="evidence" value="ECO:0007669"/>
    <property type="project" value="InterPro"/>
</dbReference>
<keyword evidence="6 8" id="KW-1133">Transmembrane helix</keyword>
<evidence type="ECO:0000256" key="7">
    <source>
        <dbReference type="ARBA" id="ARBA00023136"/>
    </source>
</evidence>
<keyword evidence="4" id="KW-0997">Cell inner membrane</keyword>
<evidence type="ECO:0000256" key="6">
    <source>
        <dbReference type="ARBA" id="ARBA00022989"/>
    </source>
</evidence>
<comment type="caution">
    <text evidence="9">The sequence shown here is derived from an EMBL/GenBank/DDBJ whole genome shotgun (WGS) entry which is preliminary data.</text>
</comment>
<dbReference type="PANTHER" id="PTHR32196:SF21">
    <property type="entry name" value="ABC TRANSPORTER PERMEASE PROTEIN YPHD-RELATED"/>
    <property type="match status" value="1"/>
</dbReference>
<feature type="transmembrane region" description="Helical" evidence="8">
    <location>
        <begin position="218"/>
        <end position="240"/>
    </location>
</feature>
<dbReference type="AlphaFoldDB" id="A0A369AUZ9"/>
<evidence type="ECO:0000256" key="8">
    <source>
        <dbReference type="SAM" id="Phobius"/>
    </source>
</evidence>
<feature type="transmembrane region" description="Helical" evidence="8">
    <location>
        <begin position="297"/>
        <end position="313"/>
    </location>
</feature>
<dbReference type="Proteomes" id="UP000253090">
    <property type="component" value="Unassembled WGS sequence"/>
</dbReference>
<feature type="transmembrane region" description="Helical" evidence="8">
    <location>
        <begin position="20"/>
        <end position="41"/>
    </location>
</feature>
<keyword evidence="3" id="KW-1003">Cell membrane</keyword>
<evidence type="ECO:0000256" key="5">
    <source>
        <dbReference type="ARBA" id="ARBA00022692"/>
    </source>
</evidence>
<feature type="transmembrane region" description="Helical" evidence="8">
    <location>
        <begin position="127"/>
        <end position="152"/>
    </location>
</feature>
<feature type="transmembrane region" description="Helical" evidence="8">
    <location>
        <begin position="98"/>
        <end position="121"/>
    </location>
</feature>
<keyword evidence="7 8" id="KW-0472">Membrane</keyword>
<dbReference type="InterPro" id="IPR001851">
    <property type="entry name" value="ABC_transp_permease"/>
</dbReference>
<evidence type="ECO:0000313" key="10">
    <source>
        <dbReference type="Proteomes" id="UP000253090"/>
    </source>
</evidence>
<organism evidence="9 10">
    <name type="scientific">Fontibacillus phaseoli</name>
    <dbReference type="NCBI Taxonomy" id="1416533"/>
    <lineage>
        <taxon>Bacteria</taxon>
        <taxon>Bacillati</taxon>
        <taxon>Bacillota</taxon>
        <taxon>Bacilli</taxon>
        <taxon>Bacillales</taxon>
        <taxon>Paenibacillaceae</taxon>
        <taxon>Fontibacillus</taxon>
    </lineage>
</organism>
<dbReference type="Pfam" id="PF02653">
    <property type="entry name" value="BPD_transp_2"/>
    <property type="match status" value="1"/>
</dbReference>
<reference evidence="9 10" key="1">
    <citation type="submission" date="2018-07" db="EMBL/GenBank/DDBJ databases">
        <title>Genomic Encyclopedia of Type Strains, Phase III (KMG-III): the genomes of soil and plant-associated and newly described type strains.</title>
        <authorList>
            <person name="Whitman W."/>
        </authorList>
    </citation>
    <scope>NUCLEOTIDE SEQUENCE [LARGE SCALE GENOMIC DNA]</scope>
    <source>
        <strain evidence="9 10">CECT 8333</strain>
    </source>
</reference>
<accession>A0A369AUZ9</accession>
<evidence type="ECO:0000256" key="4">
    <source>
        <dbReference type="ARBA" id="ARBA00022519"/>
    </source>
</evidence>
<feature type="transmembrane region" description="Helical" evidence="8">
    <location>
        <begin position="164"/>
        <end position="187"/>
    </location>
</feature>
<keyword evidence="10" id="KW-1185">Reference proteome</keyword>
<evidence type="ECO:0000256" key="3">
    <source>
        <dbReference type="ARBA" id="ARBA00022475"/>
    </source>
</evidence>
<sequence length="322" mass="33060">MKPEPATKATWLQMTKQREFAAFVGLLILIVGFSIASPDFFSTYNLMNIMRQASIIAILAIGMTFVIIAGGIDLSVGAIASISGTLAAQVMISSGGGAFIGILTGLAVGIGVGLVNGLIISRFKVPPIIATLALMSVSQGLALAVTGGYPVSGLPDSFAWLGRGFVGVVPIPVIILLLMYIVAHIILNHTKFGAYVFGLGGNEEATRLAGLNVNKIKIWVYVVSGITAAVSGLILASRLGSGQPLAGQGMELNAIAAVVIGGASVAGGIGGVIGSLIGAMIMSVLNNGLDLMNINSYYQMIFTGIILALAVASQSKKQKRGR</sequence>
<dbReference type="GO" id="GO:0005886">
    <property type="term" value="C:plasma membrane"/>
    <property type="evidence" value="ECO:0007669"/>
    <property type="project" value="UniProtKB-SubCell"/>
</dbReference>
<keyword evidence="5 8" id="KW-0812">Transmembrane</keyword>
<evidence type="ECO:0000256" key="2">
    <source>
        <dbReference type="ARBA" id="ARBA00022448"/>
    </source>
</evidence>
<dbReference type="CDD" id="cd06579">
    <property type="entry name" value="TM_PBP1_transp_AraH_like"/>
    <property type="match status" value="1"/>
</dbReference>
<dbReference type="RefSeq" id="WP_114499143.1">
    <property type="nucleotide sequence ID" value="NZ_QPJW01000022.1"/>
</dbReference>
<name>A0A369AUZ9_9BACL</name>
<evidence type="ECO:0000256" key="1">
    <source>
        <dbReference type="ARBA" id="ARBA00004651"/>
    </source>
</evidence>
<dbReference type="PANTHER" id="PTHR32196">
    <property type="entry name" value="ABC TRANSPORTER PERMEASE PROTEIN YPHD-RELATED-RELATED"/>
    <property type="match status" value="1"/>
</dbReference>
<evidence type="ECO:0000313" key="9">
    <source>
        <dbReference type="EMBL" id="RCX13031.1"/>
    </source>
</evidence>
<dbReference type="OrthoDB" id="9784538at2"/>
<keyword evidence="2" id="KW-0813">Transport</keyword>
<protein>
    <submittedName>
        <fullName evidence="9">Ribose transport system permease protein</fullName>
    </submittedName>
</protein>
<proteinExistence type="predicted"/>
<dbReference type="EMBL" id="QPJW01000022">
    <property type="protein sequence ID" value="RCX13031.1"/>
    <property type="molecule type" value="Genomic_DNA"/>
</dbReference>
<feature type="transmembrane region" description="Helical" evidence="8">
    <location>
        <begin position="252"/>
        <end position="285"/>
    </location>
</feature>
<feature type="transmembrane region" description="Helical" evidence="8">
    <location>
        <begin position="53"/>
        <end position="86"/>
    </location>
</feature>
<gene>
    <name evidence="9" type="ORF">DFP94_1229</name>
</gene>